<feature type="compositionally biased region" description="Basic and acidic residues" evidence="1">
    <location>
        <begin position="79"/>
        <end position="101"/>
    </location>
</feature>
<keyword evidence="3" id="KW-1185">Reference proteome</keyword>
<dbReference type="EMBL" id="BFAD01000003">
    <property type="protein sequence ID" value="GBE80503.1"/>
    <property type="molecule type" value="Genomic_DNA"/>
</dbReference>
<evidence type="ECO:0000313" key="2">
    <source>
        <dbReference type="EMBL" id="GBE80503.1"/>
    </source>
</evidence>
<name>A0A401GEH3_9APHY</name>
<accession>A0A401GEH3</accession>
<dbReference type="RefSeq" id="XP_027611416.1">
    <property type="nucleotide sequence ID" value="XM_027755615.1"/>
</dbReference>
<feature type="region of interest" description="Disordered" evidence="1">
    <location>
        <begin position="64"/>
        <end position="102"/>
    </location>
</feature>
<organism evidence="2 3">
    <name type="scientific">Sparassis crispa</name>
    <dbReference type="NCBI Taxonomy" id="139825"/>
    <lineage>
        <taxon>Eukaryota</taxon>
        <taxon>Fungi</taxon>
        <taxon>Dikarya</taxon>
        <taxon>Basidiomycota</taxon>
        <taxon>Agaricomycotina</taxon>
        <taxon>Agaricomycetes</taxon>
        <taxon>Polyporales</taxon>
        <taxon>Sparassidaceae</taxon>
        <taxon>Sparassis</taxon>
    </lineage>
</organism>
<dbReference type="InParanoid" id="A0A401GEH3"/>
<dbReference type="AlphaFoldDB" id="A0A401GEH3"/>
<evidence type="ECO:0000256" key="1">
    <source>
        <dbReference type="SAM" id="MobiDB-lite"/>
    </source>
</evidence>
<sequence>MAPKWYCRPAWLKDGFERQAESLDISTPLGAWHYATVPCRIALMQSERLLARYRDVHEELIASQKKTDGGSTKKRRITQQRDELVAAKEAVRPPSSKDLKSKNYVNPELYRNNNANMTTAIKKQTRTINEDRQVRVSHAARGTHGGTGSSRNRPPLASLIQITAFIPFLADKGN</sequence>
<proteinExistence type="predicted"/>
<reference evidence="2 3" key="1">
    <citation type="journal article" date="2018" name="Sci. Rep.">
        <title>Genome sequence of the cauliflower mushroom Sparassis crispa (Hanabiratake) and its association with beneficial usage.</title>
        <authorList>
            <person name="Kiyama R."/>
            <person name="Furutani Y."/>
            <person name="Kawaguchi K."/>
            <person name="Nakanishi T."/>
        </authorList>
    </citation>
    <scope>NUCLEOTIDE SEQUENCE [LARGE SCALE GENOMIC DNA]</scope>
</reference>
<evidence type="ECO:0000313" key="3">
    <source>
        <dbReference type="Proteomes" id="UP000287166"/>
    </source>
</evidence>
<dbReference type="GeneID" id="38777420"/>
<gene>
    <name evidence="2" type="ORF">SCP_0302180</name>
</gene>
<comment type="caution">
    <text evidence="2">The sequence shown here is derived from an EMBL/GenBank/DDBJ whole genome shotgun (WGS) entry which is preliminary data.</text>
</comment>
<dbReference type="OrthoDB" id="2758165at2759"/>
<dbReference type="Proteomes" id="UP000287166">
    <property type="component" value="Unassembled WGS sequence"/>
</dbReference>
<protein>
    <submittedName>
        <fullName evidence="2">Uncharacterized protein</fullName>
    </submittedName>
</protein>